<name>A0A8H3GUI6_9AGAM</name>
<dbReference type="AlphaFoldDB" id="A0A8H3GUI6"/>
<feature type="region of interest" description="Disordered" evidence="2">
    <location>
        <begin position="1"/>
        <end position="20"/>
    </location>
</feature>
<keyword evidence="1" id="KW-0175">Coiled coil</keyword>
<feature type="compositionally biased region" description="Polar residues" evidence="2">
    <location>
        <begin position="34"/>
        <end position="53"/>
    </location>
</feature>
<feature type="coiled-coil region" evidence="1">
    <location>
        <begin position="121"/>
        <end position="169"/>
    </location>
</feature>
<reference evidence="3" key="1">
    <citation type="submission" date="2021-01" db="EMBL/GenBank/DDBJ databases">
        <authorList>
            <person name="Kaushik A."/>
        </authorList>
    </citation>
    <scope>NUCLEOTIDE SEQUENCE</scope>
    <source>
        <strain evidence="3">Type strain: AG8-Rh-89/</strain>
    </source>
</reference>
<dbReference type="EMBL" id="CAJMWZ010002984">
    <property type="protein sequence ID" value="CAE6466943.1"/>
    <property type="molecule type" value="Genomic_DNA"/>
</dbReference>
<organism evidence="3 4">
    <name type="scientific">Rhizoctonia solani</name>
    <dbReference type="NCBI Taxonomy" id="456999"/>
    <lineage>
        <taxon>Eukaryota</taxon>
        <taxon>Fungi</taxon>
        <taxon>Dikarya</taxon>
        <taxon>Basidiomycota</taxon>
        <taxon>Agaricomycotina</taxon>
        <taxon>Agaricomycetes</taxon>
        <taxon>Cantharellales</taxon>
        <taxon>Ceratobasidiaceae</taxon>
        <taxon>Rhizoctonia</taxon>
    </lineage>
</organism>
<proteinExistence type="predicted"/>
<feature type="coiled-coil region" evidence="1">
    <location>
        <begin position="65"/>
        <end position="92"/>
    </location>
</feature>
<evidence type="ECO:0000313" key="4">
    <source>
        <dbReference type="Proteomes" id="UP000663850"/>
    </source>
</evidence>
<gene>
    <name evidence="3" type="ORF">RDB_LOCUS57450</name>
</gene>
<feature type="region of interest" description="Disordered" evidence="2">
    <location>
        <begin position="34"/>
        <end position="54"/>
    </location>
</feature>
<protein>
    <submittedName>
        <fullName evidence="3">Uncharacterized protein</fullName>
    </submittedName>
</protein>
<sequence>MTRYNSRPRKGHSSVQKAQTSIRTSLGQFVKLSSTNLTSGTERGSAESTSDPTSPVIVVRRDKEYDALKKLLKNAIQRERRAKSNVQLLRERSDILCDQLSDACKARESMERALGYLQSVVDTRSTEIARLKEQISNLQRTTAQLSQELVKLSTELSTLLKKSQALENQRISMHRSHDALHKRLGRAMLKITQYEEHFSHEAVKTDQYHLKNSMGVIKPEVRDMLRKLACEGVSTERASDVINIVAEGLGVDIEGTVSAHSVARIMFEGLVTARMQIAHELMQAKSVTICGDGTSIKHQQYEAKSAYIQLPVQDDSKSLQSLQSNNIAPVHRTLGVQRAPTHTAKQQLDGWLKVFDACCDVFSRSPIGQTSHISSKMVAPKLRGMLTDHASDQKRLYELLGEWKRRCDREVRAMSKLAGMSVEEQLNMLSHHLDNAVSGVKGWRGLSPEHQSTVMHDAWFVLAAHIGEEEFQKLNPEVQFDIDFLAWTGCCMHKELNVTKGGVARFYRKNSGIQNDSQTQVTQDLALIAMLQLS</sequence>
<comment type="caution">
    <text evidence="3">The sequence shown here is derived from an EMBL/GenBank/DDBJ whole genome shotgun (WGS) entry which is preliminary data.</text>
</comment>
<dbReference type="Proteomes" id="UP000663850">
    <property type="component" value="Unassembled WGS sequence"/>
</dbReference>
<accession>A0A8H3GUI6</accession>
<feature type="compositionally biased region" description="Basic residues" evidence="2">
    <location>
        <begin position="1"/>
        <end position="12"/>
    </location>
</feature>
<evidence type="ECO:0000256" key="2">
    <source>
        <dbReference type="SAM" id="MobiDB-lite"/>
    </source>
</evidence>
<evidence type="ECO:0000313" key="3">
    <source>
        <dbReference type="EMBL" id="CAE6466943.1"/>
    </source>
</evidence>
<evidence type="ECO:0000256" key="1">
    <source>
        <dbReference type="SAM" id="Coils"/>
    </source>
</evidence>